<dbReference type="NCBIfam" id="NF006412">
    <property type="entry name" value="PRK08659.1"/>
    <property type="match status" value="1"/>
</dbReference>
<proteinExistence type="predicted"/>
<gene>
    <name evidence="4" type="ORF">FLSS-13_0010</name>
</gene>
<dbReference type="PANTHER" id="PTHR32154">
    <property type="entry name" value="PYRUVATE-FLAVODOXIN OXIDOREDUCTASE-RELATED"/>
    <property type="match status" value="1"/>
</dbReference>
<dbReference type="CDD" id="cd07034">
    <property type="entry name" value="TPP_PYR_PFOR_IOR-alpha_like"/>
    <property type="match status" value="1"/>
</dbReference>
<evidence type="ECO:0000313" key="4">
    <source>
        <dbReference type="EMBL" id="AGF93580.1"/>
    </source>
</evidence>
<feature type="domain" description="Pyruvate:ferredoxin oxidoreductase core" evidence="3">
    <location>
        <begin position="276"/>
        <end position="369"/>
    </location>
</feature>
<feature type="domain" description="Pyruvate flavodoxin/ferredoxin oxidoreductase pyrimidine binding" evidence="2">
    <location>
        <begin position="16"/>
        <end position="241"/>
    </location>
</feature>
<dbReference type="InterPro" id="IPR002880">
    <property type="entry name" value="Pyrv_Fd/Flavodoxin_OxRdtase_N"/>
</dbReference>
<keyword evidence="1" id="KW-0560">Oxidoreductase</keyword>
<dbReference type="SUPFAM" id="SSF52518">
    <property type="entry name" value="Thiamin diphosphate-binding fold (THDP-binding)"/>
    <property type="match status" value="1"/>
</dbReference>
<evidence type="ECO:0000256" key="1">
    <source>
        <dbReference type="ARBA" id="ARBA00023002"/>
    </source>
</evidence>
<dbReference type="Gene3D" id="3.40.50.920">
    <property type="match status" value="1"/>
</dbReference>
<dbReference type="EMBL" id="JX684099">
    <property type="protein sequence ID" value="AGF93580.1"/>
    <property type="molecule type" value="Genomic_DNA"/>
</dbReference>
<dbReference type="FunFam" id="3.40.50.970:FF:000022">
    <property type="entry name" value="2-oxoglutarate ferredoxin oxidoreductase alpha subunit"/>
    <property type="match status" value="1"/>
</dbReference>
<name>M1PQV7_9ZZZZ</name>
<dbReference type="GO" id="GO:0016491">
    <property type="term" value="F:oxidoreductase activity"/>
    <property type="evidence" value="ECO:0007669"/>
    <property type="project" value="UniProtKB-KW"/>
</dbReference>
<dbReference type="GO" id="GO:0006979">
    <property type="term" value="P:response to oxidative stress"/>
    <property type="evidence" value="ECO:0007669"/>
    <property type="project" value="TreeGrafter"/>
</dbReference>
<dbReference type="Pfam" id="PF17147">
    <property type="entry name" value="PFOR_II"/>
    <property type="match status" value="1"/>
</dbReference>
<organism evidence="4">
    <name type="scientific">uncultured organism</name>
    <dbReference type="NCBI Taxonomy" id="155900"/>
    <lineage>
        <taxon>unclassified sequences</taxon>
        <taxon>environmental samples</taxon>
    </lineage>
</organism>
<dbReference type="Gene3D" id="3.40.50.970">
    <property type="match status" value="1"/>
</dbReference>
<keyword evidence="4" id="KW-0670">Pyruvate</keyword>
<evidence type="ECO:0000259" key="2">
    <source>
        <dbReference type="Pfam" id="PF01855"/>
    </source>
</evidence>
<dbReference type="SUPFAM" id="SSF52922">
    <property type="entry name" value="TK C-terminal domain-like"/>
    <property type="match status" value="1"/>
</dbReference>
<dbReference type="InterPro" id="IPR050722">
    <property type="entry name" value="Pyruvate:ferred/Flavod_OxRd"/>
</dbReference>
<sequence length="377" mass="41605">MKNKPKLLQGDEAVVKGAIAAGARFFAGYPITPASEIAEGLAEELPKRGGKFIQMEDELASMACVIGASLSGLKSITATSGPGFSLKQENLGLGMMIEAPCVVVNVQRVGPSTGLPTSPSQGDVMQAKWGTHGDHPVIALAPSSVKETFELTVKAFNFAERFRTPVILLLDEMVGHMREKVILPDEDEIEIWDRKKPEVGPEDFNPYEETEDHIPPMPAYGEGYRYHTTGLFHDKTGFPRGTTEDAKKLMDRMMAKLEDNMDIISLYEEDIRDDDDVIVLAYGSTMRSAVNAVSRARAEGIKAGWIKLQTLWPFPEEYIKEISKNVDTIIVPELNKGQLIKEVKEHVFGNAAVKGINKYDGTLIKPDEILNMIKEVK</sequence>
<reference evidence="4" key="1">
    <citation type="journal article" date="2013" name="Syst. Appl. Microbiol.">
        <title>New insights into the archaeal diversity of a hypersaline microbial mat obtained by a metagenomic approach.</title>
        <authorList>
            <person name="Lopez-Lopez A."/>
            <person name="Richter M."/>
            <person name="Pena A."/>
            <person name="Tamames J."/>
            <person name="Rossello-Mora R."/>
        </authorList>
    </citation>
    <scope>NUCLEOTIDE SEQUENCE</scope>
</reference>
<dbReference type="FunFam" id="3.40.50.920:FF:000013">
    <property type="entry name" value="Ferredoxin oxidoreductase alpha subunit"/>
    <property type="match status" value="1"/>
</dbReference>
<evidence type="ECO:0000259" key="3">
    <source>
        <dbReference type="Pfam" id="PF17147"/>
    </source>
</evidence>
<dbReference type="PANTHER" id="PTHR32154:SF14">
    <property type="entry name" value="2-OXOGLUTARATE SYNTHASE SUBUNIT KORA"/>
    <property type="match status" value="1"/>
</dbReference>
<dbReference type="InterPro" id="IPR009014">
    <property type="entry name" value="Transketo_C/PFOR_II"/>
</dbReference>
<accession>M1PQV7</accession>
<dbReference type="InterPro" id="IPR029061">
    <property type="entry name" value="THDP-binding"/>
</dbReference>
<protein>
    <submittedName>
        <fullName evidence="4">Pyruvate flavodoxin/ferredoxin oxidoreductase domain-containing protein</fullName>
    </submittedName>
</protein>
<dbReference type="Pfam" id="PF01855">
    <property type="entry name" value="POR_N"/>
    <property type="match status" value="1"/>
</dbReference>
<dbReference type="InterPro" id="IPR033412">
    <property type="entry name" value="PFOR_II"/>
</dbReference>
<dbReference type="AlphaFoldDB" id="M1PQV7"/>